<dbReference type="Proteomes" id="UP000193067">
    <property type="component" value="Unassembled WGS sequence"/>
</dbReference>
<evidence type="ECO:0000313" key="15">
    <source>
        <dbReference type="Proteomes" id="UP000193067"/>
    </source>
</evidence>
<dbReference type="Gene3D" id="3.40.50.300">
    <property type="entry name" value="P-loop containing nucleotide triphosphate hydrolases"/>
    <property type="match status" value="2"/>
</dbReference>
<dbReference type="STRING" id="1353009.A0A1Y2IK69"/>
<dbReference type="GO" id="GO:0140359">
    <property type="term" value="F:ABC-type transporter activity"/>
    <property type="evidence" value="ECO:0007669"/>
    <property type="project" value="InterPro"/>
</dbReference>
<keyword evidence="15" id="KW-1185">Reference proteome</keyword>
<evidence type="ECO:0000256" key="11">
    <source>
        <dbReference type="SAM" id="Phobius"/>
    </source>
</evidence>
<dbReference type="Pfam" id="PF00005">
    <property type="entry name" value="ABC_tran"/>
    <property type="match status" value="2"/>
</dbReference>
<dbReference type="InterPro" id="IPR036640">
    <property type="entry name" value="ABC1_TM_sf"/>
</dbReference>
<feature type="transmembrane region" description="Helical" evidence="11">
    <location>
        <begin position="535"/>
        <end position="559"/>
    </location>
</feature>
<dbReference type="InterPro" id="IPR003439">
    <property type="entry name" value="ABC_transporter-like_ATP-bd"/>
</dbReference>
<keyword evidence="6" id="KW-0067">ATP-binding</keyword>
<organism evidence="14 15">
    <name type="scientific">Trametes coccinea (strain BRFM310)</name>
    <name type="common">Pycnoporus coccineus</name>
    <dbReference type="NCBI Taxonomy" id="1353009"/>
    <lineage>
        <taxon>Eukaryota</taxon>
        <taxon>Fungi</taxon>
        <taxon>Dikarya</taxon>
        <taxon>Basidiomycota</taxon>
        <taxon>Agaricomycotina</taxon>
        <taxon>Agaricomycetes</taxon>
        <taxon>Polyporales</taxon>
        <taxon>Polyporaceae</taxon>
        <taxon>Trametes</taxon>
    </lineage>
</organism>
<evidence type="ECO:0000256" key="7">
    <source>
        <dbReference type="ARBA" id="ARBA00022989"/>
    </source>
</evidence>
<evidence type="ECO:0000256" key="4">
    <source>
        <dbReference type="ARBA" id="ARBA00022737"/>
    </source>
</evidence>
<keyword evidence="3 11" id="KW-0812">Transmembrane</keyword>
<dbReference type="CDD" id="cd03244">
    <property type="entry name" value="ABCC_MRP_domain2"/>
    <property type="match status" value="1"/>
</dbReference>
<feature type="domain" description="ABC transmembrane type-1" evidence="13">
    <location>
        <begin position="320"/>
        <end position="671"/>
    </location>
</feature>
<evidence type="ECO:0000259" key="12">
    <source>
        <dbReference type="PROSITE" id="PS50893"/>
    </source>
</evidence>
<dbReference type="CDD" id="cd18604">
    <property type="entry name" value="ABC_6TM_VMR1_D2_like"/>
    <property type="match status" value="1"/>
</dbReference>
<dbReference type="CDD" id="cd18596">
    <property type="entry name" value="ABC_6TM_VMR1_D1_like"/>
    <property type="match status" value="1"/>
</dbReference>
<comment type="subcellular location">
    <subcellularLocation>
        <location evidence="1">Membrane</location>
        <topology evidence="1">Multi-pass membrane protein</topology>
    </subcellularLocation>
</comment>
<name>A0A1Y2IK69_TRAC3</name>
<keyword evidence="14" id="KW-0378">Hydrolase</keyword>
<dbReference type="PROSITE" id="PS50893">
    <property type="entry name" value="ABC_TRANSPORTER_2"/>
    <property type="match status" value="2"/>
</dbReference>
<dbReference type="OrthoDB" id="6500128at2759"/>
<feature type="transmembrane region" description="Helical" evidence="11">
    <location>
        <begin position="1147"/>
        <end position="1176"/>
    </location>
</feature>
<evidence type="ECO:0000256" key="10">
    <source>
        <dbReference type="SAM" id="MobiDB-lite"/>
    </source>
</evidence>
<feature type="domain" description="ABC transporter" evidence="12">
    <location>
        <begin position="1333"/>
        <end position="1570"/>
    </location>
</feature>
<dbReference type="GO" id="GO:0016020">
    <property type="term" value="C:membrane"/>
    <property type="evidence" value="ECO:0007669"/>
    <property type="project" value="UniProtKB-SubCell"/>
</dbReference>
<feature type="transmembrane region" description="Helical" evidence="11">
    <location>
        <begin position="162"/>
        <end position="180"/>
    </location>
</feature>
<dbReference type="InterPro" id="IPR050173">
    <property type="entry name" value="ABC_transporter_C-like"/>
</dbReference>
<protein>
    <submittedName>
        <fullName evidence="14">p-loop containing nucleoside triphosphate hydrolase protein</fullName>
    </submittedName>
</protein>
<dbReference type="PANTHER" id="PTHR24223">
    <property type="entry name" value="ATP-BINDING CASSETTE SUB-FAMILY C"/>
    <property type="match status" value="1"/>
</dbReference>
<gene>
    <name evidence="14" type="ORF">PYCCODRAFT_1469274</name>
</gene>
<evidence type="ECO:0000256" key="3">
    <source>
        <dbReference type="ARBA" id="ARBA00022692"/>
    </source>
</evidence>
<feature type="transmembrane region" description="Helical" evidence="11">
    <location>
        <begin position="88"/>
        <end position="110"/>
    </location>
</feature>
<dbReference type="InterPro" id="IPR017871">
    <property type="entry name" value="ABC_transporter-like_CS"/>
</dbReference>
<dbReference type="GO" id="GO:0005524">
    <property type="term" value="F:ATP binding"/>
    <property type="evidence" value="ECO:0007669"/>
    <property type="project" value="UniProtKB-KW"/>
</dbReference>
<feature type="transmembrane region" description="Helical" evidence="11">
    <location>
        <begin position="130"/>
        <end position="155"/>
    </location>
</feature>
<dbReference type="GO" id="GO:0016887">
    <property type="term" value="F:ATP hydrolysis activity"/>
    <property type="evidence" value="ECO:0007669"/>
    <property type="project" value="InterPro"/>
</dbReference>
<feature type="region of interest" description="Disordered" evidence="10">
    <location>
        <begin position="404"/>
        <end position="497"/>
    </location>
</feature>
<reference evidence="14 15" key="1">
    <citation type="journal article" date="2015" name="Biotechnol. Biofuels">
        <title>Enhanced degradation of softwood versus hardwood by the white-rot fungus Pycnoporus coccineus.</title>
        <authorList>
            <person name="Couturier M."/>
            <person name="Navarro D."/>
            <person name="Chevret D."/>
            <person name="Henrissat B."/>
            <person name="Piumi F."/>
            <person name="Ruiz-Duenas F.J."/>
            <person name="Martinez A.T."/>
            <person name="Grigoriev I.V."/>
            <person name="Riley R."/>
            <person name="Lipzen A."/>
            <person name="Berrin J.G."/>
            <person name="Master E.R."/>
            <person name="Rosso M.N."/>
        </authorList>
    </citation>
    <scope>NUCLEOTIDE SEQUENCE [LARGE SCALE GENOMIC DNA]</scope>
    <source>
        <strain evidence="14 15">BRFM310</strain>
    </source>
</reference>
<feature type="domain" description="ABC transmembrane type-1" evidence="13">
    <location>
        <begin position="1024"/>
        <end position="1296"/>
    </location>
</feature>
<dbReference type="CDD" id="cd03250">
    <property type="entry name" value="ABCC_MRP_domain1"/>
    <property type="match status" value="1"/>
</dbReference>
<dbReference type="FunFam" id="1.20.1560.10:FF:000013">
    <property type="entry name" value="ABC transporter C family member 2"/>
    <property type="match status" value="1"/>
</dbReference>
<dbReference type="SUPFAM" id="SSF52540">
    <property type="entry name" value="P-loop containing nucleoside triphosphate hydrolases"/>
    <property type="match status" value="2"/>
</dbReference>
<dbReference type="Pfam" id="PF00664">
    <property type="entry name" value="ABC_membrane"/>
    <property type="match status" value="2"/>
</dbReference>
<evidence type="ECO:0000256" key="9">
    <source>
        <dbReference type="SAM" id="Coils"/>
    </source>
</evidence>
<feature type="coiled-coil region" evidence="9">
    <location>
        <begin position="940"/>
        <end position="967"/>
    </location>
</feature>
<keyword evidence="9" id="KW-0175">Coiled coil</keyword>
<feature type="transmembrane region" description="Helical" evidence="11">
    <location>
        <begin position="638"/>
        <end position="655"/>
    </location>
</feature>
<evidence type="ECO:0000313" key="14">
    <source>
        <dbReference type="EMBL" id="OSD00621.1"/>
    </source>
</evidence>
<dbReference type="SMART" id="SM00382">
    <property type="entry name" value="AAA"/>
    <property type="match status" value="2"/>
</dbReference>
<sequence>MGDVQRWHAELSQDRLMGAVFASNPSTNSILWLNALFIPLYCVPLSAVHLSVTAIVRHIAHKEADDIGSAELSNASQASYLQGRIHSLGSITISCLRLLQFLSVFTLFLLSLAKLLDHGYFGRRQLAPDAGLLISIAQCLLYGYVSLLSACAVLGSPQLNRVAFLHASSILAVSWGVYMYRDVWPLATLDGSPADVAEGHVLWVKLGLLSLGGIAIPLFCPHQYIPVDPKEPLPPSSEQTASIYSRLFYAYLDLFIWRARRLSHISYDLLPPLPDYDHLKNLVSHAFPILDPMQSKSRRHLGLLFTRVFSFELCNLAATAIASVIGSFAAPMSINQLLHYLESGRAETPIKPWFWIALFGFGRLFKDVSDEWFMYYSMRLSVRSQAIITELVFEHALRVRMKADTSDSHDVAESNSSIAAPTPDNSSQIATEGTQEASSVGRDDTGGDASRPATASSSMAAPPASSFSKGKPQSTSDHETRARTNADAARPAVEKKDRSRHLIGRITNLMSSDLNSLENFGMFSTYIAVKSPLQIVLCIIFLYRILGWSALIGLATMLITLPLPGSITQQIQGAHREKMRRTDSRVQTVTETMNVIRMIKLFGWEPRVAAQLDKKREEELTAVRRSKLLTLFINSCNNLFPILIMLSTFFTYTVIMKEELTASRVFSSMAAKVSLERISDFLWNTELIDDFEHARVGDAWTAAVPEDRKGAIGIRNALFVWSKDGAPSQTPGGTHQRAFVLTVDQELVFQRGKINLVIGPTGAGKTSLLMALLGEMHYIPAGPESYVNLPRDDGIAYAAQESWVQNDTIKNNILFGSPYDEVRYNKVLYQCALKRDLSLFDASDETEVGEKGITLSGGQKARITLARAVYSSANILLLDDVLAALDVHTSRWIVEKCFKGDLLQGRTIILVTHNVAIVSPIADFVVDIGLDGRILSQGSLENALARDTKLLHEVEEEREELEKAELDRGIEKLDDPAAKQAAGKLVVAEEREEGHVGWSAVKLFLKNMSNKPILFWLIYVSGHVLRQSLANLQTWYLGYWASQYETHPPAEVPVQHYLSIYTLLMALEMGVFACSASYYVFGSIRAARSIHKELVTSVLGTTLRWLDKTPTARIIARCTEDIAMVDNRIEKATEAMTEKSVYMVLKVVAIIIFSPIFVVPAILVSLASAMCAYVFMKVQLAVKRELSNSKAPVLAHFGAAISGITSIRAYGAQEAFKAEAYRRIDRYTRISVTHGNLNRWLSMRIDVMAQLFSTSLAAYLTYASDLNASNIGFSLTMATAFSAVINQLIRAFNEFEICGNSLERIQQYLLIEQEPKSTPEGVPPAYWPASGQLEVEKLSARYSEDGPKVLREVSFQVAAGERVGIVGRTGSGKSSLTLALLRCILTEGNVRYDGLPTEKINLDALRSNITIIPQVPELLSGTLRQNLDPFSEHDDAVLNDALRSAGLFNLQDESDQSRITLDTHIAGGGANLSVGQRQILALARAIVRRSKLLILDEATSAIDYETDSIIQTSLRTELGKDVTLLTVAHRLQTIMDSDKIMVLDAGQIVEFGKPSELLQREGGFLRALVEESSDKEHLYAMAMGASTT</sequence>
<dbReference type="InterPro" id="IPR027417">
    <property type="entry name" value="P-loop_NTPase"/>
</dbReference>
<feature type="compositionally biased region" description="Polar residues" evidence="10">
    <location>
        <begin position="413"/>
        <end position="438"/>
    </location>
</feature>
<feature type="transmembrane region" description="Helical" evidence="11">
    <location>
        <begin position="1058"/>
        <end position="1081"/>
    </location>
</feature>
<dbReference type="PROSITE" id="PS50929">
    <property type="entry name" value="ABC_TM1F"/>
    <property type="match status" value="2"/>
</dbReference>
<feature type="transmembrane region" description="Helical" evidence="11">
    <location>
        <begin position="30"/>
        <end position="52"/>
    </location>
</feature>
<dbReference type="FunFam" id="3.40.50.300:FF:000838">
    <property type="entry name" value="ABC multidrug transporter (Eurofung)"/>
    <property type="match status" value="1"/>
</dbReference>
<keyword evidence="8 11" id="KW-0472">Membrane</keyword>
<feature type="transmembrane region" description="Helical" evidence="11">
    <location>
        <begin position="200"/>
        <end position="220"/>
    </location>
</feature>
<keyword evidence="4" id="KW-0677">Repeat</keyword>
<dbReference type="EMBL" id="KZ084117">
    <property type="protein sequence ID" value="OSD00621.1"/>
    <property type="molecule type" value="Genomic_DNA"/>
</dbReference>
<dbReference type="PANTHER" id="PTHR24223:SF356">
    <property type="entry name" value="ATP-BINDING CASSETTE TRANSPORTER ABC4"/>
    <property type="match status" value="1"/>
</dbReference>
<evidence type="ECO:0000256" key="6">
    <source>
        <dbReference type="ARBA" id="ARBA00022840"/>
    </source>
</evidence>
<evidence type="ECO:0000256" key="8">
    <source>
        <dbReference type="ARBA" id="ARBA00023136"/>
    </source>
</evidence>
<feature type="compositionally biased region" description="Low complexity" evidence="10">
    <location>
        <begin position="449"/>
        <end position="468"/>
    </location>
</feature>
<keyword evidence="7 11" id="KW-1133">Transmembrane helix</keyword>
<evidence type="ECO:0000256" key="1">
    <source>
        <dbReference type="ARBA" id="ARBA00004141"/>
    </source>
</evidence>
<evidence type="ECO:0000256" key="2">
    <source>
        <dbReference type="ARBA" id="ARBA00022448"/>
    </source>
</evidence>
<feature type="domain" description="ABC transporter" evidence="12">
    <location>
        <begin position="712"/>
        <end position="956"/>
    </location>
</feature>
<dbReference type="SUPFAM" id="SSF90123">
    <property type="entry name" value="ABC transporter transmembrane region"/>
    <property type="match status" value="2"/>
</dbReference>
<feature type="transmembrane region" description="Helical" evidence="11">
    <location>
        <begin position="304"/>
        <end position="330"/>
    </location>
</feature>
<dbReference type="InterPro" id="IPR003593">
    <property type="entry name" value="AAA+_ATPase"/>
</dbReference>
<keyword evidence="2" id="KW-0813">Transport</keyword>
<evidence type="ECO:0000256" key="5">
    <source>
        <dbReference type="ARBA" id="ARBA00022741"/>
    </source>
</evidence>
<proteinExistence type="predicted"/>
<evidence type="ECO:0000259" key="13">
    <source>
        <dbReference type="PROSITE" id="PS50929"/>
    </source>
</evidence>
<dbReference type="Gene3D" id="1.20.1560.10">
    <property type="entry name" value="ABC transporter type 1, transmembrane domain"/>
    <property type="match status" value="2"/>
</dbReference>
<keyword evidence="5" id="KW-0547">Nucleotide-binding</keyword>
<dbReference type="PROSITE" id="PS00211">
    <property type="entry name" value="ABC_TRANSPORTER_1"/>
    <property type="match status" value="1"/>
</dbReference>
<dbReference type="InterPro" id="IPR011527">
    <property type="entry name" value="ABC1_TM_dom"/>
</dbReference>
<accession>A0A1Y2IK69</accession>